<evidence type="ECO:0008006" key="9">
    <source>
        <dbReference type="Google" id="ProtNLM"/>
    </source>
</evidence>
<dbReference type="GO" id="GO:0006366">
    <property type="term" value="P:transcription by RNA polymerase II"/>
    <property type="evidence" value="ECO:0007669"/>
    <property type="project" value="TreeGrafter"/>
</dbReference>
<dbReference type="AlphaFoldDB" id="A0A0E0MCC5"/>
<keyword evidence="2" id="KW-0539">Nucleus</keyword>
<dbReference type="EnsemblPlants" id="OPUNC11G02430.2">
    <property type="protein sequence ID" value="OPUNC11G02430.2"/>
    <property type="gene ID" value="OPUNC11G02430"/>
</dbReference>
<name>A0A0E0MCC5_ORYPU</name>
<evidence type="ECO:0000313" key="8">
    <source>
        <dbReference type="Proteomes" id="UP000026962"/>
    </source>
</evidence>
<evidence type="ECO:0000256" key="4">
    <source>
        <dbReference type="SAM" id="MobiDB-lite"/>
    </source>
</evidence>
<feature type="compositionally biased region" description="Polar residues" evidence="4">
    <location>
        <begin position="1"/>
        <end position="12"/>
    </location>
</feature>
<feature type="domain" description="RNA polymerase subunit H/Rpb5 C-terminal" evidence="5">
    <location>
        <begin position="271"/>
        <end position="336"/>
    </location>
</feature>
<protein>
    <recommendedName>
        <fullName evidence="9">RNA polymerase subunit H/Rpb5 C-terminal domain-containing protein</fullName>
    </recommendedName>
</protein>
<feature type="compositionally biased region" description="Low complexity" evidence="4">
    <location>
        <begin position="13"/>
        <end position="96"/>
    </location>
</feature>
<reference evidence="7" key="2">
    <citation type="submission" date="2018-05" db="EMBL/GenBank/DDBJ databases">
        <title>OpunRS2 (Oryza punctata Reference Sequence Version 2).</title>
        <authorList>
            <person name="Zhang J."/>
            <person name="Kudrna D."/>
            <person name="Lee S."/>
            <person name="Talag J."/>
            <person name="Welchert J."/>
            <person name="Wing R.A."/>
        </authorList>
    </citation>
    <scope>NUCLEOTIDE SEQUENCE [LARGE SCALE GENOMIC DNA]</scope>
</reference>
<dbReference type="PANTHER" id="PTHR10535:SF2">
    <property type="entry name" value="DNA-DIRECTED RNA POLYMERASE V SUBUNIT 5A"/>
    <property type="match status" value="1"/>
</dbReference>
<sequence>MSHSTHSQQSFRTVESAESATAATSIESAESTTAATPAAVSAARDVSPPPVVDVAPAARDVSPPSAASAARDVSPPSAASAARDVSPPAAVSAARDVPPPPAVAPAAARDVPPPSVTMAAEMEVDDVDVHEVPECIASMIDRGSVESHRLFLARRTAMEMLRDRGYSVPEAEIARTLPEFRAWWAEKPGIERLAFTTTLVSDPSKKVQLVFCPPEPVKIATIREIYLQTKEENLSRLILILQSKILSRAREAIKEIFKFKVDIFQATDLLVNITKHVLKPKHEVLSADQKAKLLKEYNVEDSQLPRMLETDAVARYYGFDKGTVVKVTYDSELTGKRATDLLVNITKHVLKPKHEVLSADQKAKLLKEYNVEDSQLPRMLETDAVARYYGFDKGTVVKVTYDSELTGKRVLFLLGVLLASAFQNRAVLMIMEPQELQSLAPGINSGNYTKKSQTFHQMPILTETEKKRV</sequence>
<reference evidence="7" key="1">
    <citation type="submission" date="2015-04" db="UniProtKB">
        <authorList>
            <consortium name="EnsemblPlants"/>
        </authorList>
    </citation>
    <scope>IDENTIFICATION</scope>
</reference>
<dbReference type="SUPFAM" id="SSF55287">
    <property type="entry name" value="RPB5-like RNA polymerase subunit"/>
    <property type="match status" value="2"/>
</dbReference>
<dbReference type="PANTHER" id="PTHR10535">
    <property type="entry name" value="DNA-DIRECTED RNA POLYMERASES I, II, AND III SUBUNIT RPABC1"/>
    <property type="match status" value="1"/>
</dbReference>
<dbReference type="Pfam" id="PF03871">
    <property type="entry name" value="RNA_pol_Rpb5_N"/>
    <property type="match status" value="1"/>
</dbReference>
<dbReference type="InterPro" id="IPR000783">
    <property type="entry name" value="RNA_pol_subH/Rpb5_C"/>
</dbReference>
<evidence type="ECO:0000259" key="6">
    <source>
        <dbReference type="Pfam" id="PF03871"/>
    </source>
</evidence>
<accession>A0A0E0MCC5</accession>
<proteinExistence type="inferred from homology"/>
<feature type="region of interest" description="Disordered" evidence="4">
    <location>
        <begin position="1"/>
        <end position="113"/>
    </location>
</feature>
<dbReference type="GO" id="GO:0042797">
    <property type="term" value="P:tRNA transcription by RNA polymerase III"/>
    <property type="evidence" value="ECO:0007669"/>
    <property type="project" value="TreeGrafter"/>
</dbReference>
<evidence type="ECO:0000256" key="2">
    <source>
        <dbReference type="ARBA" id="ARBA00023242"/>
    </source>
</evidence>
<evidence type="ECO:0000313" key="7">
    <source>
        <dbReference type="EnsemblPlants" id="OPUNC11G02430.2"/>
    </source>
</evidence>
<dbReference type="GO" id="GO:0005634">
    <property type="term" value="C:nucleus"/>
    <property type="evidence" value="ECO:0007669"/>
    <property type="project" value="UniProtKB-SubCell"/>
</dbReference>
<dbReference type="STRING" id="4537.A0A0E0MCC5"/>
<dbReference type="SUPFAM" id="SSF53036">
    <property type="entry name" value="Eukaryotic RPB5 N-terminal domain"/>
    <property type="match status" value="1"/>
</dbReference>
<feature type="domain" description="RNA polymerase subunit H/Rpb5 C-terminal" evidence="5">
    <location>
        <begin position="343"/>
        <end position="411"/>
    </location>
</feature>
<dbReference type="GO" id="GO:0003899">
    <property type="term" value="F:DNA-directed RNA polymerase activity"/>
    <property type="evidence" value="ECO:0007669"/>
    <property type="project" value="InterPro"/>
</dbReference>
<dbReference type="InterPro" id="IPR014381">
    <property type="entry name" value="Arch_Rpo5/euc_Rpb5"/>
</dbReference>
<dbReference type="Gene3D" id="3.40.1340.10">
    <property type="entry name" value="RNA polymerase, Rpb5, N-terminal domain"/>
    <property type="match status" value="1"/>
</dbReference>
<dbReference type="InterPro" id="IPR005571">
    <property type="entry name" value="RNA_pol_Rpb5_N"/>
</dbReference>
<dbReference type="eggNOG" id="KOG3218">
    <property type="taxonomic scope" value="Eukaryota"/>
</dbReference>
<keyword evidence="8" id="KW-1185">Reference proteome</keyword>
<dbReference type="OMA" id="ITQMHVT"/>
<comment type="similarity">
    <text evidence="3">Belongs to the archaeal Rpo5/eukaryotic RPB5 RNA polymerase subunit family.</text>
</comment>
<evidence type="ECO:0000259" key="5">
    <source>
        <dbReference type="Pfam" id="PF01191"/>
    </source>
</evidence>
<evidence type="ECO:0000256" key="3">
    <source>
        <dbReference type="ARBA" id="ARBA00025765"/>
    </source>
</evidence>
<feature type="domain" description="RNA polymerase Rpb5 N-terminal" evidence="6">
    <location>
        <begin position="146"/>
        <end position="226"/>
    </location>
</feature>
<dbReference type="Gene3D" id="3.90.940.20">
    <property type="entry name" value="RPB5-like RNA polymerase subunit"/>
    <property type="match status" value="2"/>
</dbReference>
<comment type="subcellular location">
    <subcellularLocation>
        <location evidence="1">Nucleus</location>
    </subcellularLocation>
</comment>
<dbReference type="Proteomes" id="UP000026962">
    <property type="component" value="Chromosome 11"/>
</dbReference>
<dbReference type="InterPro" id="IPR036710">
    <property type="entry name" value="RNA_pol_Rpb5_N_sf"/>
</dbReference>
<evidence type="ECO:0000256" key="1">
    <source>
        <dbReference type="ARBA" id="ARBA00004123"/>
    </source>
</evidence>
<dbReference type="GO" id="GO:0006362">
    <property type="term" value="P:transcription elongation by RNA polymerase I"/>
    <property type="evidence" value="ECO:0007669"/>
    <property type="project" value="TreeGrafter"/>
</dbReference>
<dbReference type="Gramene" id="OPUNC11G02430.2">
    <property type="protein sequence ID" value="OPUNC11G02430.2"/>
    <property type="gene ID" value="OPUNC11G02430"/>
</dbReference>
<organism evidence="7">
    <name type="scientific">Oryza punctata</name>
    <name type="common">Red rice</name>
    <dbReference type="NCBI Taxonomy" id="4537"/>
    <lineage>
        <taxon>Eukaryota</taxon>
        <taxon>Viridiplantae</taxon>
        <taxon>Streptophyta</taxon>
        <taxon>Embryophyta</taxon>
        <taxon>Tracheophyta</taxon>
        <taxon>Spermatophyta</taxon>
        <taxon>Magnoliopsida</taxon>
        <taxon>Liliopsida</taxon>
        <taxon>Poales</taxon>
        <taxon>Poaceae</taxon>
        <taxon>BOP clade</taxon>
        <taxon>Oryzoideae</taxon>
        <taxon>Oryzeae</taxon>
        <taxon>Oryzinae</taxon>
        <taxon>Oryza</taxon>
    </lineage>
</organism>
<dbReference type="GO" id="GO:0003677">
    <property type="term" value="F:DNA binding"/>
    <property type="evidence" value="ECO:0007669"/>
    <property type="project" value="InterPro"/>
</dbReference>
<dbReference type="Pfam" id="PF01191">
    <property type="entry name" value="RNA_pol_Rpb5_C"/>
    <property type="match status" value="2"/>
</dbReference>
<dbReference type="InterPro" id="IPR035913">
    <property type="entry name" value="RPB5-like_sf"/>
</dbReference>